<comment type="caution">
    <text evidence="2">The sequence shown here is derived from an EMBL/GenBank/DDBJ whole genome shotgun (WGS) entry which is preliminary data.</text>
</comment>
<accession>A0A371QWU4</accession>
<dbReference type="EMBL" id="NMUF01000071">
    <property type="protein sequence ID" value="RFA94897.1"/>
    <property type="molecule type" value="Genomic_DNA"/>
</dbReference>
<evidence type="ECO:0000313" key="2">
    <source>
        <dbReference type="EMBL" id="RFA94897.1"/>
    </source>
</evidence>
<proteinExistence type="predicted"/>
<organism evidence="2 3">
    <name type="scientific">Pyrobaculum aerophilum</name>
    <dbReference type="NCBI Taxonomy" id="13773"/>
    <lineage>
        <taxon>Archaea</taxon>
        <taxon>Thermoproteota</taxon>
        <taxon>Thermoprotei</taxon>
        <taxon>Thermoproteales</taxon>
        <taxon>Thermoproteaceae</taxon>
        <taxon>Pyrobaculum</taxon>
    </lineage>
</organism>
<name>A0A371QWU4_9CREN</name>
<evidence type="ECO:0000256" key="1">
    <source>
        <dbReference type="SAM" id="MobiDB-lite"/>
    </source>
</evidence>
<dbReference type="Proteomes" id="UP000256877">
    <property type="component" value="Unassembled WGS sequence"/>
</dbReference>
<dbReference type="AlphaFoldDB" id="A0A371QWU4"/>
<sequence length="80" mass="8574">MDKGFDHFHRALRHSPGEEGGGGDGEATILAGNSSLCVTVDVEEGISPNVDVVGKAVSWRLRQPHFNEKFSHVEITALCG</sequence>
<reference evidence="2 3" key="1">
    <citation type="submission" date="2017-07" db="EMBL/GenBank/DDBJ databases">
        <title>Draft genome sequence of aerobic hyperthermophilic archaea, Pyrobaculum aerophilum YKB31 and YKB32.</title>
        <authorList>
            <person name="Mochizuki T."/>
            <person name="Berliner A.J."/>
            <person name="Yoshida-Takashima Y."/>
            <person name="Takaki Y."/>
            <person name="Nunoura T."/>
            <person name="Takai K."/>
        </authorList>
    </citation>
    <scope>NUCLEOTIDE SEQUENCE [LARGE SCALE GENOMIC DNA]</scope>
    <source>
        <strain evidence="2 3">YKB32</strain>
    </source>
</reference>
<feature type="region of interest" description="Disordered" evidence="1">
    <location>
        <begin position="1"/>
        <end position="26"/>
    </location>
</feature>
<protein>
    <submittedName>
        <fullName evidence="2">Uncharacterized protein</fullName>
    </submittedName>
</protein>
<evidence type="ECO:0000313" key="3">
    <source>
        <dbReference type="Proteomes" id="UP000256877"/>
    </source>
</evidence>
<gene>
    <name evidence="2" type="ORF">CGL52_13775</name>
</gene>